<dbReference type="EC" id="2.5.1.16" evidence="6"/>
<feature type="transmembrane region" description="Helical" evidence="4">
    <location>
        <begin position="156"/>
        <end position="173"/>
    </location>
</feature>
<protein>
    <submittedName>
        <fullName evidence="6">Spermidine synthase</fullName>
        <ecNumber evidence="6">2.5.1.16</ecNumber>
    </submittedName>
</protein>
<feature type="transmembrane region" description="Helical" evidence="4">
    <location>
        <begin position="185"/>
        <end position="207"/>
    </location>
</feature>
<gene>
    <name evidence="6" type="ORF">MNBD_NITROSPINAE05-86</name>
</gene>
<evidence type="ECO:0000256" key="4">
    <source>
        <dbReference type="SAM" id="Phobius"/>
    </source>
</evidence>
<evidence type="ECO:0000259" key="5">
    <source>
        <dbReference type="PROSITE" id="PS51006"/>
    </source>
</evidence>
<feature type="transmembrane region" description="Helical" evidence="4">
    <location>
        <begin position="131"/>
        <end position="150"/>
    </location>
</feature>
<organism evidence="6">
    <name type="scientific">hydrothermal vent metagenome</name>
    <dbReference type="NCBI Taxonomy" id="652676"/>
    <lineage>
        <taxon>unclassified sequences</taxon>
        <taxon>metagenomes</taxon>
        <taxon>ecological metagenomes</taxon>
    </lineage>
</organism>
<dbReference type="EMBL" id="UOGG01000112">
    <property type="protein sequence ID" value="VAX30472.1"/>
    <property type="molecule type" value="Genomic_DNA"/>
</dbReference>
<name>A0A3B1CQ79_9ZZZZ</name>
<feature type="transmembrane region" description="Helical" evidence="4">
    <location>
        <begin position="89"/>
        <end position="110"/>
    </location>
</feature>
<dbReference type="GO" id="GO:0006596">
    <property type="term" value="P:polyamine biosynthetic process"/>
    <property type="evidence" value="ECO:0007669"/>
    <property type="project" value="UniProtKB-KW"/>
</dbReference>
<keyword evidence="4" id="KW-0472">Membrane</keyword>
<feature type="non-terminal residue" evidence="6">
    <location>
        <position position="260"/>
    </location>
</feature>
<keyword evidence="2 6" id="KW-0808">Transferase</keyword>
<reference evidence="6" key="1">
    <citation type="submission" date="2018-06" db="EMBL/GenBank/DDBJ databases">
        <authorList>
            <person name="Zhirakovskaya E."/>
        </authorList>
    </citation>
    <scope>NUCLEOTIDE SEQUENCE</scope>
</reference>
<dbReference type="InterPro" id="IPR030374">
    <property type="entry name" value="PABS"/>
</dbReference>
<dbReference type="SUPFAM" id="SSF53335">
    <property type="entry name" value="S-adenosyl-L-methionine-dependent methyltransferases"/>
    <property type="match status" value="1"/>
</dbReference>
<keyword evidence="4" id="KW-1133">Transmembrane helix</keyword>
<keyword evidence="4" id="KW-0812">Transmembrane</keyword>
<keyword evidence="3" id="KW-0620">Polyamine biosynthesis</keyword>
<dbReference type="PANTHER" id="PTHR43317:SF1">
    <property type="entry name" value="THERMOSPERMINE SYNTHASE ACAULIS5"/>
    <property type="match status" value="1"/>
</dbReference>
<evidence type="ECO:0000256" key="3">
    <source>
        <dbReference type="ARBA" id="ARBA00023115"/>
    </source>
</evidence>
<dbReference type="PANTHER" id="PTHR43317">
    <property type="entry name" value="THERMOSPERMINE SYNTHASE ACAULIS5"/>
    <property type="match status" value="1"/>
</dbReference>
<feature type="transmembrane region" description="Helical" evidence="4">
    <location>
        <begin position="18"/>
        <end position="39"/>
    </location>
</feature>
<dbReference type="InterPro" id="IPR029063">
    <property type="entry name" value="SAM-dependent_MTases_sf"/>
</dbReference>
<dbReference type="PROSITE" id="PS51006">
    <property type="entry name" value="PABS_2"/>
    <property type="match status" value="1"/>
</dbReference>
<evidence type="ECO:0000256" key="2">
    <source>
        <dbReference type="ARBA" id="ARBA00022679"/>
    </source>
</evidence>
<comment type="similarity">
    <text evidence="1">Belongs to the spermidine/spermine synthase family.</text>
</comment>
<feature type="domain" description="PABS" evidence="5">
    <location>
        <begin position="192"/>
        <end position="260"/>
    </location>
</feature>
<evidence type="ECO:0000313" key="6">
    <source>
        <dbReference type="EMBL" id="VAX30472.1"/>
    </source>
</evidence>
<dbReference type="AlphaFoldDB" id="A0A3B1CQ79"/>
<feature type="transmembrane region" description="Helical" evidence="4">
    <location>
        <begin position="60"/>
        <end position="83"/>
    </location>
</feature>
<proteinExistence type="inferred from homology"/>
<accession>A0A3B1CQ79</accession>
<sequence length="260" mass="29479">MFATGCAAMVTEYTLATLASYLMGNTILQWTVVISLMMFSMGIGSRQSRKLEKYLLDRYVFAEFGLSLFCTFSVIFAFWIAAFTVHNGLVIYAIACLIGFLTGLEIPLVTRINENYETLRVNISSVMEYDYYGSLAGGALFAFVLLPFLGLTYTPILLGGINLLVAGLILWNFSNLLKWAKIIKITFISLLGVIALAAVFAKPIILFGEQHKYKDKIIYAEQTRYQKIVITKWKDDFWLFLNGSTQFSTYDEERYHEPLV</sequence>
<evidence type="ECO:0000256" key="1">
    <source>
        <dbReference type="ARBA" id="ARBA00007867"/>
    </source>
</evidence>
<dbReference type="GO" id="GO:0004766">
    <property type="term" value="F:spermidine synthase activity"/>
    <property type="evidence" value="ECO:0007669"/>
    <property type="project" value="UniProtKB-EC"/>
</dbReference>